<gene>
    <name evidence="1" type="ORF">KAM382_39890</name>
</gene>
<protein>
    <submittedName>
        <fullName evidence="1">Uncharacterized protein</fullName>
    </submittedName>
</protein>
<dbReference type="AlphaFoldDB" id="A0ABD0BCL0"/>
<reference evidence="1 2" key="1">
    <citation type="submission" date="2021-07" db="EMBL/GenBank/DDBJ databases">
        <title>Draft genome sequence of carbapenem-resistant Aeromonas spp. in Japan.</title>
        <authorList>
            <person name="Maehana S."/>
            <person name="Suzuki M."/>
            <person name="Kitasato H."/>
        </authorList>
    </citation>
    <scope>NUCLEOTIDE SEQUENCE [LARGE SCALE GENOMIC DNA]</scope>
    <source>
        <strain evidence="1 2">KAM382</strain>
    </source>
</reference>
<name>A0ABD0BCL0_AERCA</name>
<evidence type="ECO:0000313" key="2">
    <source>
        <dbReference type="Proteomes" id="UP000737420"/>
    </source>
</evidence>
<sequence>MNIDSRSFEISEKILPLDLDQLNGWRDVTDTFGLTPFELPHQAALFPKSTIKPQLPQPQVTVTLGAF</sequence>
<comment type="caution">
    <text evidence="1">The sequence shown here is derived from an EMBL/GenBank/DDBJ whole genome shotgun (WGS) entry which is preliminary data.</text>
</comment>
<organism evidence="1 2">
    <name type="scientific">Aeromonas caviae</name>
    <name type="common">Aeromonas punctata</name>
    <dbReference type="NCBI Taxonomy" id="648"/>
    <lineage>
        <taxon>Bacteria</taxon>
        <taxon>Pseudomonadati</taxon>
        <taxon>Pseudomonadota</taxon>
        <taxon>Gammaproteobacteria</taxon>
        <taxon>Aeromonadales</taxon>
        <taxon>Aeromonadaceae</taxon>
        <taxon>Aeromonas</taxon>
    </lineage>
</organism>
<proteinExistence type="predicted"/>
<dbReference type="RefSeq" id="WP_223931329.1">
    <property type="nucleotide sequence ID" value="NZ_BPNR01000068.1"/>
</dbReference>
<accession>A0ABD0BCL0</accession>
<evidence type="ECO:0000313" key="1">
    <source>
        <dbReference type="EMBL" id="GJB93928.1"/>
    </source>
</evidence>
<dbReference type="EMBL" id="BPOP01000065">
    <property type="protein sequence ID" value="GJB93928.1"/>
    <property type="molecule type" value="Genomic_DNA"/>
</dbReference>
<dbReference type="Proteomes" id="UP000737420">
    <property type="component" value="Unassembled WGS sequence"/>
</dbReference>